<dbReference type="SUPFAM" id="SSF55620">
    <property type="entry name" value="Tetrahydrobiopterin biosynthesis enzymes-like"/>
    <property type="match status" value="1"/>
</dbReference>
<proteinExistence type="inferred from homology"/>
<dbReference type="UniPathway" id="UPA00392"/>
<comment type="pathway">
    <text evidence="5">tRNA modification; tRNA-queuosine biosynthesis.</text>
</comment>
<gene>
    <name evidence="5" type="primary">queF</name>
    <name evidence="6" type="ORF">LARV_00464</name>
</gene>
<dbReference type="NCBIfam" id="TIGR03139">
    <property type="entry name" value="QueF-II"/>
    <property type="match status" value="1"/>
</dbReference>
<sequence length="152" mass="17068">MTQEDVSGLTILGGQAQPSKKLEAFPNRAPDRFYLVSLHTSEFTCLCPKTGQPDFATIHVDYVPDQKVIESKSFKLYLWSYRNEGAFHEHVVNQILDDLQKVLDAHWIRVTGEFNIRGGIGIKVEAEHTRTPAARLQWMQRAADAAAASGQE</sequence>
<accession>A0A0S7BF88</accession>
<keyword evidence="4 5" id="KW-0560">Oxidoreductase</keyword>
<evidence type="ECO:0000256" key="3">
    <source>
        <dbReference type="ARBA" id="ARBA00022857"/>
    </source>
</evidence>
<dbReference type="PANTHER" id="PTHR34354">
    <property type="entry name" value="NADPH-DEPENDENT 7-CYANO-7-DEAZAGUANINE REDUCTASE"/>
    <property type="match status" value="1"/>
</dbReference>
<evidence type="ECO:0000256" key="5">
    <source>
        <dbReference type="HAMAP-Rule" id="MF_00818"/>
    </source>
</evidence>
<name>A0A0S7BF88_9CHLR</name>
<dbReference type="InterPro" id="IPR050084">
    <property type="entry name" value="NADPH_dep_7-cyano-7-deazaG_red"/>
</dbReference>
<keyword evidence="1 5" id="KW-0963">Cytoplasm</keyword>
<organism evidence="6">
    <name type="scientific">Longilinea arvoryzae</name>
    <dbReference type="NCBI Taxonomy" id="360412"/>
    <lineage>
        <taxon>Bacteria</taxon>
        <taxon>Bacillati</taxon>
        <taxon>Chloroflexota</taxon>
        <taxon>Anaerolineae</taxon>
        <taxon>Anaerolineales</taxon>
        <taxon>Anaerolineaceae</taxon>
        <taxon>Longilinea</taxon>
    </lineage>
</organism>
<dbReference type="STRING" id="360412.LARV_00464"/>
<evidence type="ECO:0000313" key="7">
    <source>
        <dbReference type="Proteomes" id="UP000055060"/>
    </source>
</evidence>
<evidence type="ECO:0000256" key="4">
    <source>
        <dbReference type="ARBA" id="ARBA00023002"/>
    </source>
</evidence>
<feature type="active site" description="Proton donor" evidence="5">
    <location>
        <position position="54"/>
    </location>
</feature>
<keyword evidence="3 5" id="KW-0521">NADP</keyword>
<feature type="binding site" evidence="5">
    <location>
        <begin position="69"/>
        <end position="71"/>
    </location>
    <ligand>
        <name>substrate</name>
    </ligand>
</feature>
<dbReference type="RefSeq" id="WP_075072132.1">
    <property type="nucleotide sequence ID" value="NZ_DF967972.1"/>
</dbReference>
<dbReference type="GO" id="GO:0005737">
    <property type="term" value="C:cytoplasm"/>
    <property type="evidence" value="ECO:0007669"/>
    <property type="project" value="UniProtKB-SubCell"/>
</dbReference>
<comment type="catalytic activity">
    <reaction evidence="5">
        <text>7-aminomethyl-7-carbaguanine + 2 NADP(+) = 7-cyano-7-carbaguanine + 2 NADPH + 3 H(+)</text>
        <dbReference type="Rhea" id="RHEA:13409"/>
        <dbReference type="ChEBI" id="CHEBI:15378"/>
        <dbReference type="ChEBI" id="CHEBI:45075"/>
        <dbReference type="ChEBI" id="CHEBI:57783"/>
        <dbReference type="ChEBI" id="CHEBI:58349"/>
        <dbReference type="ChEBI" id="CHEBI:58703"/>
        <dbReference type="EC" id="1.7.1.13"/>
    </reaction>
</comment>
<evidence type="ECO:0000256" key="2">
    <source>
        <dbReference type="ARBA" id="ARBA00022785"/>
    </source>
</evidence>
<dbReference type="GO" id="GO:0008616">
    <property type="term" value="P:tRNA queuosine(34) biosynthetic process"/>
    <property type="evidence" value="ECO:0007669"/>
    <property type="project" value="UniProtKB-UniRule"/>
</dbReference>
<reference evidence="6" key="1">
    <citation type="submission" date="2015-07" db="EMBL/GenBank/DDBJ databases">
        <title>Draft Genome Sequences of Anaerolinea thermolimosa IMO-1, Bellilinea caldifistulae GOMI-1, Leptolinea tardivitalis YMTK-2, Levilinea saccharolytica KIBI-1,Longilinea arvoryzae KOME-1, Previously Described as Members of the Anaerolineaceae (Chloroflexi).</title>
        <authorList>
            <person name="Sekiguchi Y."/>
            <person name="Ohashi A."/>
            <person name="Matsuura N."/>
            <person name="Tourlousse M.D."/>
        </authorList>
    </citation>
    <scope>NUCLEOTIDE SEQUENCE [LARGE SCALE GENOMIC DNA]</scope>
    <source>
        <strain evidence="6">KOME-1</strain>
    </source>
</reference>
<feature type="binding site" evidence="5">
    <location>
        <begin position="88"/>
        <end position="89"/>
    </location>
    <ligand>
        <name>substrate</name>
    </ligand>
</feature>
<dbReference type="GO" id="GO:0033739">
    <property type="term" value="F:preQ1 synthase activity"/>
    <property type="evidence" value="ECO:0007669"/>
    <property type="project" value="UniProtKB-UniRule"/>
</dbReference>
<dbReference type="HAMAP" id="MF_00818">
    <property type="entry name" value="QueF_type1"/>
    <property type="match status" value="1"/>
</dbReference>
<dbReference type="InterPro" id="IPR029500">
    <property type="entry name" value="QueF"/>
</dbReference>
<evidence type="ECO:0000256" key="1">
    <source>
        <dbReference type="ARBA" id="ARBA00022490"/>
    </source>
</evidence>
<dbReference type="InterPro" id="IPR043133">
    <property type="entry name" value="GTP-CH-I_C/QueF"/>
</dbReference>
<protein>
    <recommendedName>
        <fullName evidence="5">NADPH-dependent 7-cyano-7-deazaguanine reductase</fullName>
        <ecNumber evidence="5">1.7.1.13</ecNumber>
    </recommendedName>
    <alternativeName>
        <fullName evidence="5">7-cyano-7-carbaguanine reductase</fullName>
    </alternativeName>
    <alternativeName>
        <fullName evidence="5">NADPH-dependent nitrile oxidoreductase</fullName>
    </alternativeName>
    <alternativeName>
        <fullName evidence="5">PreQ(0) reductase</fullName>
    </alternativeName>
</protein>
<comment type="similarity">
    <text evidence="5">Belongs to the GTP cyclohydrolase I family. QueF type 1 subfamily.</text>
</comment>
<keyword evidence="7" id="KW-1185">Reference proteome</keyword>
<dbReference type="Proteomes" id="UP000055060">
    <property type="component" value="Unassembled WGS sequence"/>
</dbReference>
<dbReference type="PANTHER" id="PTHR34354:SF1">
    <property type="entry name" value="NADPH-DEPENDENT 7-CYANO-7-DEAZAGUANINE REDUCTASE"/>
    <property type="match status" value="1"/>
</dbReference>
<dbReference type="Gene3D" id="3.30.1130.10">
    <property type="match status" value="1"/>
</dbReference>
<dbReference type="OrthoDB" id="9795077at2"/>
<feature type="active site" description="Thioimide intermediate" evidence="5">
    <location>
        <position position="47"/>
    </location>
</feature>
<dbReference type="InterPro" id="IPR016856">
    <property type="entry name" value="QueF_type1"/>
</dbReference>
<comment type="subcellular location">
    <subcellularLocation>
        <location evidence="5">Cytoplasm</location>
    </subcellularLocation>
</comment>
<evidence type="ECO:0000313" key="6">
    <source>
        <dbReference type="EMBL" id="GAP12728.1"/>
    </source>
</evidence>
<dbReference type="Pfam" id="PF14489">
    <property type="entry name" value="QueF"/>
    <property type="match status" value="1"/>
</dbReference>
<dbReference type="EC" id="1.7.1.13" evidence="5"/>
<comment type="function">
    <text evidence="5">Catalyzes the NADPH-dependent reduction of 7-cyano-7-deazaguanine (preQ0) to 7-aminomethyl-7-deazaguanine (preQ1).</text>
</comment>
<dbReference type="EMBL" id="DF967972">
    <property type="protein sequence ID" value="GAP12728.1"/>
    <property type="molecule type" value="Genomic_DNA"/>
</dbReference>
<dbReference type="AlphaFoldDB" id="A0A0S7BF88"/>
<keyword evidence="2 5" id="KW-0671">Queuosine biosynthesis</keyword>